<keyword evidence="1" id="KW-0472">Membrane</keyword>
<dbReference type="Proteomes" id="UP000294194">
    <property type="component" value="Unassembled WGS sequence"/>
</dbReference>
<feature type="transmembrane region" description="Helical" evidence="1">
    <location>
        <begin position="190"/>
        <end position="209"/>
    </location>
</feature>
<reference evidence="4" key="1">
    <citation type="submission" date="2019-02" db="EMBL/GenBank/DDBJ databases">
        <title>Glaciihabitans arcticus sp. nov., a psychrotolerant bacterium isolated from polar soil.</title>
        <authorList>
            <person name="Dahal R.H."/>
        </authorList>
    </citation>
    <scope>NUCLEOTIDE SEQUENCE [LARGE SCALE GENOMIC DNA]</scope>
    <source>
        <strain evidence="4">RP-3-7</strain>
    </source>
</reference>
<evidence type="ECO:0000313" key="3">
    <source>
        <dbReference type="EMBL" id="TBN56914.1"/>
    </source>
</evidence>
<dbReference type="InterPro" id="IPR050879">
    <property type="entry name" value="Acyltransferase_3"/>
</dbReference>
<keyword evidence="1" id="KW-0812">Transmembrane</keyword>
<evidence type="ECO:0000256" key="1">
    <source>
        <dbReference type="SAM" id="Phobius"/>
    </source>
</evidence>
<dbReference type="InterPro" id="IPR002656">
    <property type="entry name" value="Acyl_transf_3_dom"/>
</dbReference>
<dbReference type="GO" id="GO:0000271">
    <property type="term" value="P:polysaccharide biosynthetic process"/>
    <property type="evidence" value="ECO:0007669"/>
    <property type="project" value="TreeGrafter"/>
</dbReference>
<feature type="transmembrane region" description="Helical" evidence="1">
    <location>
        <begin position="221"/>
        <end position="238"/>
    </location>
</feature>
<dbReference type="EMBL" id="SISG01000001">
    <property type="protein sequence ID" value="TBN56914.1"/>
    <property type="molecule type" value="Genomic_DNA"/>
</dbReference>
<protein>
    <submittedName>
        <fullName evidence="3">Acyltransferase</fullName>
    </submittedName>
</protein>
<dbReference type="GO" id="GO:0016020">
    <property type="term" value="C:membrane"/>
    <property type="evidence" value="ECO:0007669"/>
    <property type="project" value="TreeGrafter"/>
</dbReference>
<dbReference type="PANTHER" id="PTHR23028">
    <property type="entry name" value="ACETYLTRANSFERASE"/>
    <property type="match status" value="1"/>
</dbReference>
<organism evidence="3 4">
    <name type="scientific">Glaciihabitans arcticus</name>
    <dbReference type="NCBI Taxonomy" id="2668039"/>
    <lineage>
        <taxon>Bacteria</taxon>
        <taxon>Bacillati</taxon>
        <taxon>Actinomycetota</taxon>
        <taxon>Actinomycetes</taxon>
        <taxon>Micrococcales</taxon>
        <taxon>Microbacteriaceae</taxon>
        <taxon>Glaciihabitans</taxon>
    </lineage>
</organism>
<feature type="domain" description="Acyltransferase 3" evidence="2">
    <location>
        <begin position="21"/>
        <end position="334"/>
    </location>
</feature>
<feature type="transmembrane region" description="Helical" evidence="1">
    <location>
        <begin position="25"/>
        <end position="42"/>
    </location>
</feature>
<feature type="transmembrane region" description="Helical" evidence="1">
    <location>
        <begin position="163"/>
        <end position="183"/>
    </location>
</feature>
<sequence length="363" mass="38911">MTSAPPARTNSLAGRFDPRHNSLNALRLLLAALVIVSHSWPLSGNEPEPNLGGANLGTWAVFGFFGISGFLIARSRLSGRPPVFFYRARALRILPAFLVCLVVVAFVFAPLSLLLDPAATWNLSNALSFVLRNLALYPPYLFQGGIAGTLTTTPFVELWNGPLWTLFWEACCYVAIGVLVSLVPKARLGMVLVSAFAVLTVVAFAHRFALLTLPELLARPLPLFLAFIAGSLVLLYAGRILITPLFVGSALAIVVVAVLLGIVPELGTLPLAYLLLVLGTALPLQKVGSRFDVSYGVYIYGWPVQQLIALALPGLPLPLFILLALAVTLPLAWLSCALVERPALALKAGRSPQMVATDPESTR</sequence>
<comment type="caution">
    <text evidence="3">The sequence shown here is derived from an EMBL/GenBank/DDBJ whole genome shotgun (WGS) entry which is preliminary data.</text>
</comment>
<keyword evidence="3" id="KW-0808">Transferase</keyword>
<evidence type="ECO:0000259" key="2">
    <source>
        <dbReference type="Pfam" id="PF01757"/>
    </source>
</evidence>
<feature type="transmembrane region" description="Helical" evidence="1">
    <location>
        <begin position="54"/>
        <end position="73"/>
    </location>
</feature>
<keyword evidence="4" id="KW-1185">Reference proteome</keyword>
<dbReference type="PANTHER" id="PTHR23028:SF53">
    <property type="entry name" value="ACYL_TRANSF_3 DOMAIN-CONTAINING PROTEIN"/>
    <property type="match status" value="1"/>
</dbReference>
<dbReference type="RefSeq" id="WP_130981024.1">
    <property type="nucleotide sequence ID" value="NZ_SISG01000001.1"/>
</dbReference>
<keyword evidence="1" id="KW-1133">Transmembrane helix</keyword>
<accession>A0A4Q9GS21</accession>
<dbReference type="Pfam" id="PF01757">
    <property type="entry name" value="Acyl_transf_3"/>
    <property type="match status" value="1"/>
</dbReference>
<keyword evidence="3" id="KW-0012">Acyltransferase</keyword>
<feature type="transmembrane region" description="Helical" evidence="1">
    <location>
        <begin position="245"/>
        <end position="263"/>
    </location>
</feature>
<evidence type="ECO:0000313" key="4">
    <source>
        <dbReference type="Proteomes" id="UP000294194"/>
    </source>
</evidence>
<feature type="transmembrane region" description="Helical" evidence="1">
    <location>
        <begin position="93"/>
        <end position="115"/>
    </location>
</feature>
<dbReference type="GO" id="GO:0016747">
    <property type="term" value="F:acyltransferase activity, transferring groups other than amino-acyl groups"/>
    <property type="evidence" value="ECO:0007669"/>
    <property type="project" value="InterPro"/>
</dbReference>
<dbReference type="AlphaFoldDB" id="A0A4Q9GS21"/>
<feature type="transmembrane region" description="Helical" evidence="1">
    <location>
        <begin position="319"/>
        <end position="339"/>
    </location>
</feature>
<proteinExistence type="predicted"/>
<gene>
    <name evidence="3" type="ORF">EYE40_05575</name>
</gene>
<name>A0A4Q9GS21_9MICO</name>